<evidence type="ECO:0000256" key="1">
    <source>
        <dbReference type="SAM" id="MobiDB-lite"/>
    </source>
</evidence>
<dbReference type="Proteomes" id="UP001527925">
    <property type="component" value="Unassembled WGS sequence"/>
</dbReference>
<dbReference type="Gene3D" id="1.10.167.10">
    <property type="entry name" value="Regulator of G-protein Signalling 4, domain 2"/>
    <property type="match status" value="1"/>
</dbReference>
<gene>
    <name evidence="3" type="primary">rgs1_1</name>
    <name evidence="3" type="ORF">HK105_203652</name>
</gene>
<reference evidence="3 4" key="1">
    <citation type="submission" date="2023-09" db="EMBL/GenBank/DDBJ databases">
        <title>Pangenome analysis of Batrachochytrium dendrobatidis and related Chytrids.</title>
        <authorList>
            <person name="Yacoub M.N."/>
            <person name="Stajich J.E."/>
            <person name="James T.Y."/>
        </authorList>
    </citation>
    <scope>NUCLEOTIDE SEQUENCE [LARGE SCALE GENOMIC DNA]</scope>
    <source>
        <strain evidence="3 4">JEL0888</strain>
    </source>
</reference>
<feature type="compositionally biased region" description="Low complexity" evidence="1">
    <location>
        <begin position="312"/>
        <end position="323"/>
    </location>
</feature>
<proteinExistence type="predicted"/>
<name>A0ABR4NBG7_9FUNG</name>
<dbReference type="InterPro" id="IPR016137">
    <property type="entry name" value="RGS"/>
</dbReference>
<dbReference type="CDD" id="cd07440">
    <property type="entry name" value="RGS"/>
    <property type="match status" value="1"/>
</dbReference>
<feature type="compositionally biased region" description="Low complexity" evidence="1">
    <location>
        <begin position="110"/>
        <end position="124"/>
    </location>
</feature>
<feature type="domain" description="RGS" evidence="2">
    <location>
        <begin position="393"/>
        <end position="510"/>
    </location>
</feature>
<feature type="compositionally biased region" description="Low complexity" evidence="1">
    <location>
        <begin position="63"/>
        <end position="80"/>
    </location>
</feature>
<organism evidence="3 4">
    <name type="scientific">Polyrhizophydium stewartii</name>
    <dbReference type="NCBI Taxonomy" id="2732419"/>
    <lineage>
        <taxon>Eukaryota</taxon>
        <taxon>Fungi</taxon>
        <taxon>Fungi incertae sedis</taxon>
        <taxon>Chytridiomycota</taxon>
        <taxon>Chytridiomycota incertae sedis</taxon>
        <taxon>Chytridiomycetes</taxon>
        <taxon>Rhizophydiales</taxon>
        <taxon>Rhizophydiales incertae sedis</taxon>
        <taxon>Polyrhizophydium</taxon>
    </lineage>
</organism>
<feature type="region of interest" description="Disordered" evidence="1">
    <location>
        <begin position="107"/>
        <end position="148"/>
    </location>
</feature>
<dbReference type="SUPFAM" id="SSF48097">
    <property type="entry name" value="Regulator of G-protein signaling, RGS"/>
    <property type="match status" value="1"/>
</dbReference>
<accession>A0ABR4NBG7</accession>
<dbReference type="Pfam" id="PF00615">
    <property type="entry name" value="RGS"/>
    <property type="match status" value="1"/>
</dbReference>
<dbReference type="InterPro" id="IPR044926">
    <property type="entry name" value="RGS_subdomain_2"/>
</dbReference>
<evidence type="ECO:0000313" key="3">
    <source>
        <dbReference type="EMBL" id="KAL2916873.1"/>
    </source>
</evidence>
<dbReference type="InterPro" id="IPR036305">
    <property type="entry name" value="RGS_sf"/>
</dbReference>
<dbReference type="SMART" id="SM00315">
    <property type="entry name" value="RGS"/>
    <property type="match status" value="1"/>
</dbReference>
<feature type="region of interest" description="Disordered" evidence="1">
    <location>
        <begin position="312"/>
        <end position="337"/>
    </location>
</feature>
<comment type="caution">
    <text evidence="3">The sequence shown here is derived from an EMBL/GenBank/DDBJ whole genome shotgun (WGS) entry which is preliminary data.</text>
</comment>
<evidence type="ECO:0000313" key="4">
    <source>
        <dbReference type="Proteomes" id="UP001527925"/>
    </source>
</evidence>
<dbReference type="EMBL" id="JADGIZ020000014">
    <property type="protein sequence ID" value="KAL2916873.1"/>
    <property type="molecule type" value="Genomic_DNA"/>
</dbReference>
<feature type="region of interest" description="Disordered" evidence="1">
    <location>
        <begin position="58"/>
        <end position="94"/>
    </location>
</feature>
<protein>
    <submittedName>
        <fullName evidence="3">G-protein signaling regulator protein</fullName>
    </submittedName>
</protein>
<keyword evidence="4" id="KW-1185">Reference proteome</keyword>
<sequence length="578" mass="61795">MQNSPARAGGVELDLDTTFQVRDARSKTKCLRFFGEAKLPIVTGAGSTAKLSTFFGARAADGPQSPRSPRSPRSPATPESPLLPPTPHAARRARSVPSLAALALAMGGESSTAPGPVSASASPAETLSSPARLLPSRPASPTSPPRAARDASNIINAAASTASTPTQRQTPTFGTANAMLLAAGEPQSPASHAQALIDERAALGRGEELSISAWQRRGSESNTTLSSLAPEQLGADRLTWLQEAREHDPTLSAAVDAIAGNFRRAPRPMSEDTLLERALHRSSSVSSTSARTSVSSYSALLRNISAQHLAAESGAGPSAAPAPTSLRPPLPEMSSRAAARNKLSVDTLTSVDVPSAATELTPTRASVSSRKITAIFGEACPVDISTTQIERKGLWALLLSNLPLCYFLLYLLRKHTAEILFFVLDAHDFEQTVFESNTQLQRSAQDLFGLYLAKDALFELNVSHKVRRAVADGIQSSSLSCFARAQQEMMRLLDESFTEFKGSAEFAQMKRELGPHSVMHHESTATHVAQMLRSAVPAQVKALGDHRKRQLMAVRGRVDILIDDCLTPYFFARPQLRA</sequence>
<evidence type="ECO:0000259" key="2">
    <source>
        <dbReference type="SMART" id="SM00315"/>
    </source>
</evidence>